<comment type="similarity">
    <text evidence="4 15">Belongs to the peptidase M28 family.</text>
</comment>
<dbReference type="GO" id="GO:0008235">
    <property type="term" value="F:metalloexopeptidase activity"/>
    <property type="evidence" value="ECO:0007669"/>
    <property type="project" value="InterPro"/>
</dbReference>
<dbReference type="InterPro" id="IPR053976">
    <property type="entry name" value="PFF1_TM"/>
</dbReference>
<evidence type="ECO:0000313" key="21">
    <source>
        <dbReference type="EMBL" id="GME67090.1"/>
    </source>
</evidence>
<evidence type="ECO:0000256" key="10">
    <source>
        <dbReference type="ARBA" id="ARBA00022833"/>
    </source>
</evidence>
<feature type="transmembrane region" description="Helical" evidence="17">
    <location>
        <begin position="426"/>
        <end position="447"/>
    </location>
</feature>
<keyword evidence="6 15" id="KW-0645">Protease</keyword>
<evidence type="ECO:0000256" key="2">
    <source>
        <dbReference type="ARBA" id="ARBA00003273"/>
    </source>
</evidence>
<feature type="transmembrane region" description="Helical" evidence="17">
    <location>
        <begin position="490"/>
        <end position="511"/>
    </location>
</feature>
<gene>
    <name evidence="21" type="ORF">Cboi02_000052100</name>
</gene>
<evidence type="ECO:0000259" key="18">
    <source>
        <dbReference type="Pfam" id="PF04389"/>
    </source>
</evidence>
<feature type="region of interest" description="Disordered" evidence="16">
    <location>
        <begin position="527"/>
        <end position="603"/>
    </location>
</feature>
<feature type="domain" description="Vacuolar membrane protease C-terminal" evidence="19">
    <location>
        <begin position="744"/>
        <end position="1038"/>
    </location>
</feature>
<evidence type="ECO:0000259" key="20">
    <source>
        <dbReference type="Pfam" id="PF22251"/>
    </source>
</evidence>
<dbReference type="EC" id="3.4.-.-" evidence="15"/>
<feature type="domain" description="Peptidase M28" evidence="18">
    <location>
        <begin position="132"/>
        <end position="321"/>
    </location>
</feature>
<evidence type="ECO:0000256" key="7">
    <source>
        <dbReference type="ARBA" id="ARBA00022692"/>
    </source>
</evidence>
<feature type="compositionally biased region" description="Basic and acidic residues" evidence="16">
    <location>
        <begin position="538"/>
        <end position="547"/>
    </location>
</feature>
<keyword evidence="14" id="KW-0325">Glycoprotein</keyword>
<dbReference type="GO" id="GO:0005774">
    <property type="term" value="C:vacuolar membrane"/>
    <property type="evidence" value="ECO:0007669"/>
    <property type="project" value="UniProtKB-SubCell"/>
</dbReference>
<dbReference type="InterPro" id="IPR007484">
    <property type="entry name" value="Peptidase_M28"/>
</dbReference>
<evidence type="ECO:0000256" key="8">
    <source>
        <dbReference type="ARBA" id="ARBA00022723"/>
    </source>
</evidence>
<evidence type="ECO:0000256" key="16">
    <source>
        <dbReference type="SAM" id="MobiDB-lite"/>
    </source>
</evidence>
<keyword evidence="12" id="KW-0482">Metalloprotease</keyword>
<dbReference type="GO" id="GO:0006508">
    <property type="term" value="P:proteolysis"/>
    <property type="evidence" value="ECO:0007669"/>
    <property type="project" value="UniProtKB-KW"/>
</dbReference>
<dbReference type="InterPro" id="IPR053975">
    <property type="entry name" value="PFF1_C"/>
</dbReference>
<keyword evidence="10 15" id="KW-0862">Zinc</keyword>
<evidence type="ECO:0000313" key="22">
    <source>
        <dbReference type="Proteomes" id="UP001165120"/>
    </source>
</evidence>
<feature type="compositionally biased region" description="Polar residues" evidence="16">
    <location>
        <begin position="527"/>
        <end position="537"/>
    </location>
</feature>
<feature type="transmembrane region" description="Helical" evidence="17">
    <location>
        <begin position="692"/>
        <end position="710"/>
    </location>
</feature>
<evidence type="ECO:0000256" key="17">
    <source>
        <dbReference type="SAM" id="Phobius"/>
    </source>
</evidence>
<accession>A0A9W6SXT4</accession>
<evidence type="ECO:0000256" key="11">
    <source>
        <dbReference type="ARBA" id="ARBA00022989"/>
    </source>
</evidence>
<dbReference type="SUPFAM" id="SSF53187">
    <property type="entry name" value="Zn-dependent exopeptidases"/>
    <property type="match status" value="1"/>
</dbReference>
<feature type="compositionally biased region" description="Polar residues" evidence="16">
    <location>
        <begin position="559"/>
        <end position="575"/>
    </location>
</feature>
<dbReference type="InterPro" id="IPR045175">
    <property type="entry name" value="M28_fam"/>
</dbReference>
<evidence type="ECO:0000256" key="13">
    <source>
        <dbReference type="ARBA" id="ARBA00023136"/>
    </source>
</evidence>
<feature type="transmembrane region" description="Helical" evidence="17">
    <location>
        <begin position="459"/>
        <end position="478"/>
    </location>
</feature>
<feature type="transmembrane region" description="Helical" evidence="17">
    <location>
        <begin position="392"/>
        <end position="414"/>
    </location>
</feature>
<organism evidence="21 22">
    <name type="scientific">Candida boidinii</name>
    <name type="common">Yeast</name>
    <dbReference type="NCBI Taxonomy" id="5477"/>
    <lineage>
        <taxon>Eukaryota</taxon>
        <taxon>Fungi</taxon>
        <taxon>Dikarya</taxon>
        <taxon>Ascomycota</taxon>
        <taxon>Saccharomycotina</taxon>
        <taxon>Pichiomycetes</taxon>
        <taxon>Pichiales</taxon>
        <taxon>Pichiaceae</taxon>
        <taxon>Ogataea</taxon>
        <taxon>Ogataea/Candida clade</taxon>
    </lineage>
</organism>
<keyword evidence="13 17" id="KW-0472">Membrane</keyword>
<feature type="transmembrane region" description="Helical" evidence="17">
    <location>
        <begin position="717"/>
        <end position="734"/>
    </location>
</feature>
<feature type="transmembrane region" description="Helical" evidence="17">
    <location>
        <begin position="21"/>
        <end position="40"/>
    </location>
</feature>
<evidence type="ECO:0000256" key="9">
    <source>
        <dbReference type="ARBA" id="ARBA00022801"/>
    </source>
</evidence>
<comment type="function">
    <text evidence="2">May be involved in vacuolar sorting and osmoregulation.</text>
</comment>
<evidence type="ECO:0000256" key="6">
    <source>
        <dbReference type="ARBA" id="ARBA00022670"/>
    </source>
</evidence>
<keyword evidence="8 15" id="KW-0479">Metal-binding</keyword>
<keyword evidence="7 17" id="KW-0812">Transmembrane</keyword>
<dbReference type="CDD" id="cd03875">
    <property type="entry name" value="M28_Fxna_like"/>
    <property type="match status" value="1"/>
</dbReference>
<keyword evidence="22" id="KW-1185">Reference proteome</keyword>
<evidence type="ECO:0000256" key="14">
    <source>
        <dbReference type="ARBA" id="ARBA00023180"/>
    </source>
</evidence>
<keyword evidence="9 15" id="KW-0378">Hydrolase</keyword>
<dbReference type="Proteomes" id="UP001165120">
    <property type="component" value="Unassembled WGS sequence"/>
</dbReference>
<comment type="cofactor">
    <cofactor evidence="1">
        <name>Zn(2+)</name>
        <dbReference type="ChEBI" id="CHEBI:29105"/>
    </cofactor>
</comment>
<dbReference type="InterPro" id="IPR048024">
    <property type="entry name" value="Fxna-like_M28_dom"/>
</dbReference>
<comment type="subcellular location">
    <subcellularLocation>
        <location evidence="3">Vacuole membrane</location>
        <topology evidence="3">Multi-pass membrane protein</topology>
    </subcellularLocation>
</comment>
<dbReference type="Pfam" id="PF22251">
    <property type="entry name" value="PFF1_TM"/>
    <property type="match status" value="1"/>
</dbReference>
<evidence type="ECO:0000256" key="4">
    <source>
        <dbReference type="ARBA" id="ARBA00010918"/>
    </source>
</evidence>
<reference evidence="21" key="1">
    <citation type="submission" date="2023-04" db="EMBL/GenBank/DDBJ databases">
        <title>Candida boidinii NBRC 10035.</title>
        <authorList>
            <person name="Ichikawa N."/>
            <person name="Sato H."/>
            <person name="Tonouchi N."/>
        </authorList>
    </citation>
    <scope>NUCLEOTIDE SEQUENCE</scope>
    <source>
        <strain evidence="21">NBRC 10035</strain>
    </source>
</reference>
<evidence type="ECO:0000259" key="19">
    <source>
        <dbReference type="Pfam" id="PF22250"/>
    </source>
</evidence>
<protein>
    <recommendedName>
        <fullName evidence="15">Peptide hydrolase</fullName>
        <ecNumber evidence="15">3.4.-.-</ecNumber>
    </recommendedName>
</protein>
<keyword evidence="5" id="KW-0926">Vacuole</keyword>
<proteinExistence type="inferred from homology"/>
<feature type="compositionally biased region" description="Acidic residues" evidence="16">
    <location>
        <begin position="548"/>
        <end position="558"/>
    </location>
</feature>
<name>A0A9W6SXT4_CANBO</name>
<comment type="caution">
    <text evidence="21">The sequence shown here is derived from an EMBL/GenBank/DDBJ whole genome shotgun (WGS) entry which is preliminary data.</text>
</comment>
<feature type="transmembrane region" description="Helical" evidence="17">
    <location>
        <begin position="653"/>
        <end position="672"/>
    </location>
</feature>
<feature type="transmembrane region" description="Helical" evidence="17">
    <location>
        <begin position="357"/>
        <end position="380"/>
    </location>
</feature>
<evidence type="ECO:0000256" key="3">
    <source>
        <dbReference type="ARBA" id="ARBA00004128"/>
    </source>
</evidence>
<sequence>MSNPGIITRFIRSTFGFRKTTLTLFVVLTYLSCFVIVAYYDYLALSPPTVEPAILKNSWSDLQVISFSFHPYDSHANDDVHDYILGRVENLASLKDYIEVSPVLNSTKFFNQKDVFNASSPANRIIYFEGNNILVKITGKDPLKEGLLISAHYDSVPTAYGTTDDGMGVASMLGILDYFSQPDVKQPERTLIFNFNNQEEFGLLGASLFFEHEYSKLVKYFINLEGTGAGGKSILFRSTDFGILSYYKHAPKPFANSLFQEGFQNGLIRSETDYKVYKENGLRGVDIAFFKPRSLYHTNRDSIKGTTKGSLWHMESNALEMAKSIVYSTKEINDNLSNSIFFDILGLFFIKFSINQLYLFNLVLIVVIPTIIIILLIIVLKRGTWFVEINKGWFRLPVSIILSTIVIITAARFYYINDPLLLSNDYISPLLSLTSLFIISNFIILNFQSWFRPIQDQKLVIMLELNFLIWLLLVWSTYEIHFSENVATYGITIVYTLLSTSTIFGLLTMAFKRKPIYEPVKNIRNYGSTSNSGSNRQSPRESVSRGNDDEERLIDNDEASTVGNSSPRSGTSSNEQQEEGGARSSISKSKHQVTTESSPLLHDHIDEQVLNSDQYRGADDDARIIVVEEESEETFKQKLKHAALRSFSYDWSIQYLIFVPISIFIVIEYGELLLQGLNQTVQESSKMGETCIYILILITISLGSPLLPFIHKLNTGITIFFVLILIFSSSFSIFEKPFSYNNPLKLRFLQKIDISNDNSGDDFPSVVNLYGRKGFIQSILQDLPSLKNPDSQHENPVNVTCTDKNDGSELCVYDGIRPYLFDGSYEDNKFNESIRIEIIKNTNNDLNDGGKFVPFESEFKIFVKDNRNCVLNFNTTKYDSSKIGEYKSPVKIVTVFNDDTKDSAGEENLIDMKEFRAQIPSGYYKDPKTGNEYFKVVKGIDEFQINKLDWSKEYYHIGINWLFSWEDEDDEDDEDQINFDPLKESKLGVNVQCFWGEYDQDVTIDGDKKRKVEALDELLVYSPDYITYSNLAKGLVEIDTYFEL</sequence>
<evidence type="ECO:0000256" key="15">
    <source>
        <dbReference type="RuleBase" id="RU361240"/>
    </source>
</evidence>
<dbReference type="EMBL" id="BSXN01000098">
    <property type="protein sequence ID" value="GME67090.1"/>
    <property type="molecule type" value="Genomic_DNA"/>
</dbReference>
<dbReference type="Pfam" id="PF04389">
    <property type="entry name" value="Peptidase_M28"/>
    <property type="match status" value="1"/>
</dbReference>
<dbReference type="OrthoDB" id="76293at2759"/>
<dbReference type="PANTHER" id="PTHR12147">
    <property type="entry name" value="METALLOPEPTIDASE M28 FAMILY MEMBER"/>
    <property type="match status" value="1"/>
</dbReference>
<feature type="domain" description="Vacuolar membrane protease transmembrane" evidence="20">
    <location>
        <begin position="394"/>
        <end position="714"/>
    </location>
</feature>
<evidence type="ECO:0000256" key="5">
    <source>
        <dbReference type="ARBA" id="ARBA00022554"/>
    </source>
</evidence>
<dbReference type="Gene3D" id="3.40.630.10">
    <property type="entry name" value="Zn peptidases"/>
    <property type="match status" value="1"/>
</dbReference>
<dbReference type="Pfam" id="PF22250">
    <property type="entry name" value="PFF1_C"/>
    <property type="match status" value="1"/>
</dbReference>
<evidence type="ECO:0000256" key="12">
    <source>
        <dbReference type="ARBA" id="ARBA00023049"/>
    </source>
</evidence>
<dbReference type="AlphaFoldDB" id="A0A9W6SXT4"/>
<keyword evidence="11 17" id="KW-1133">Transmembrane helix</keyword>
<dbReference type="GO" id="GO:0046872">
    <property type="term" value="F:metal ion binding"/>
    <property type="evidence" value="ECO:0007669"/>
    <property type="project" value="UniProtKB-KW"/>
</dbReference>
<evidence type="ECO:0000256" key="1">
    <source>
        <dbReference type="ARBA" id="ARBA00001947"/>
    </source>
</evidence>
<dbReference type="PANTHER" id="PTHR12147:SF58">
    <property type="entry name" value="VACUOLAR MEMBRANE PROTEASE"/>
    <property type="match status" value="1"/>
</dbReference>
<feature type="compositionally biased region" description="Polar residues" evidence="16">
    <location>
        <begin position="584"/>
        <end position="598"/>
    </location>
</feature>